<reference evidence="3 4" key="1">
    <citation type="submission" date="2023-03" db="EMBL/GenBank/DDBJ databases">
        <title>Novel Species.</title>
        <authorList>
            <person name="Ma S."/>
        </authorList>
    </citation>
    <scope>NUCLEOTIDE SEQUENCE [LARGE SCALE GENOMIC DNA]</scope>
    <source>
        <strain evidence="3 4">B11</strain>
    </source>
</reference>
<dbReference type="NCBIfam" id="TIGR00095">
    <property type="entry name" value="16S rRNA (guanine(966)-N(2))-methyltransferase RsmD"/>
    <property type="match status" value="1"/>
</dbReference>
<organism evidence="3 4">
    <name type="scientific">Thermatribacter velox</name>
    <dbReference type="NCBI Taxonomy" id="3039681"/>
    <lineage>
        <taxon>Bacteria</taxon>
        <taxon>Pseudomonadati</taxon>
        <taxon>Atribacterota</taxon>
        <taxon>Atribacteria</taxon>
        <taxon>Atribacterales</taxon>
        <taxon>Thermatribacteraceae</taxon>
        <taxon>Thermatribacter</taxon>
    </lineage>
</organism>
<keyword evidence="4" id="KW-1185">Reference proteome</keyword>
<dbReference type="EC" id="2.1.1.171" evidence="3"/>
<evidence type="ECO:0000313" key="4">
    <source>
        <dbReference type="Proteomes" id="UP001461341"/>
    </source>
</evidence>
<proteinExistence type="predicted"/>
<gene>
    <name evidence="3" type="primary">rsmD</name>
    <name evidence="3" type="ORF">QBE54_06215</name>
</gene>
<protein>
    <submittedName>
        <fullName evidence="3">16S rRNA (Guanine(966)-N(2))-methyltransferase RsmD</fullName>
        <ecNumber evidence="3">2.1.1.171</ecNumber>
    </submittedName>
</protein>
<dbReference type="PANTHER" id="PTHR43542:SF1">
    <property type="entry name" value="METHYLTRANSFERASE"/>
    <property type="match status" value="1"/>
</dbReference>
<evidence type="ECO:0000313" key="3">
    <source>
        <dbReference type="EMBL" id="WZL75196.1"/>
    </source>
</evidence>
<name>A0ABZ2Y859_9BACT</name>
<sequence length="193" mass="22108">MGYLHIVGGRLKGRKILVPSGKAVRPMQGFLRKALFEILKFELEESVVYDIFSGSGALGIEALSRGAKKAYFLEKNPRVCRVIEKNLEICSLKEHSRVLCLDFLKLRKFPHLEERPSLTFVDPPFASNHLKTIEKLYNFRVVFGQSLIVIRYSRTKDSESGELPFFKVEDKREYGKNVVLIGHLKREEEVHGG</sequence>
<dbReference type="InterPro" id="IPR004398">
    <property type="entry name" value="RNA_MeTrfase_RsmD"/>
</dbReference>
<dbReference type="PANTHER" id="PTHR43542">
    <property type="entry name" value="METHYLTRANSFERASE"/>
    <property type="match status" value="1"/>
</dbReference>
<dbReference type="Gene3D" id="3.40.50.150">
    <property type="entry name" value="Vaccinia Virus protein VP39"/>
    <property type="match status" value="1"/>
</dbReference>
<dbReference type="EMBL" id="CP121689">
    <property type="protein sequence ID" value="WZL75196.1"/>
    <property type="molecule type" value="Genomic_DNA"/>
</dbReference>
<dbReference type="CDD" id="cd02440">
    <property type="entry name" value="AdoMet_MTases"/>
    <property type="match status" value="1"/>
</dbReference>
<dbReference type="InterPro" id="IPR029063">
    <property type="entry name" value="SAM-dependent_MTases_sf"/>
</dbReference>
<keyword evidence="1 3" id="KW-0489">Methyltransferase</keyword>
<evidence type="ECO:0000256" key="1">
    <source>
        <dbReference type="ARBA" id="ARBA00022603"/>
    </source>
</evidence>
<dbReference type="GO" id="GO:0052913">
    <property type="term" value="F:16S rRNA (guanine(966)-N(2))-methyltransferase activity"/>
    <property type="evidence" value="ECO:0007669"/>
    <property type="project" value="UniProtKB-EC"/>
</dbReference>
<accession>A0ABZ2Y859</accession>
<dbReference type="RefSeq" id="WP_369017342.1">
    <property type="nucleotide sequence ID" value="NZ_CP121689.1"/>
</dbReference>
<dbReference type="Proteomes" id="UP001461341">
    <property type="component" value="Chromosome"/>
</dbReference>
<dbReference type="PIRSF" id="PIRSF004553">
    <property type="entry name" value="CHP00095"/>
    <property type="match status" value="1"/>
</dbReference>
<keyword evidence="2 3" id="KW-0808">Transferase</keyword>
<dbReference type="Pfam" id="PF03602">
    <property type="entry name" value="Cons_hypoth95"/>
    <property type="match status" value="1"/>
</dbReference>
<dbReference type="SUPFAM" id="SSF53335">
    <property type="entry name" value="S-adenosyl-L-methionine-dependent methyltransferases"/>
    <property type="match status" value="1"/>
</dbReference>
<evidence type="ECO:0000256" key="2">
    <source>
        <dbReference type="ARBA" id="ARBA00022679"/>
    </source>
</evidence>